<organism evidence="2 3">
    <name type="scientific">Bifidobacterium tissieri</name>
    <dbReference type="NCBI Taxonomy" id="1630162"/>
    <lineage>
        <taxon>Bacteria</taxon>
        <taxon>Bacillati</taxon>
        <taxon>Actinomycetota</taxon>
        <taxon>Actinomycetes</taxon>
        <taxon>Bifidobacteriales</taxon>
        <taxon>Bifidobacteriaceae</taxon>
        <taxon>Bifidobacterium</taxon>
    </lineage>
</organism>
<protein>
    <submittedName>
        <fullName evidence="2">Uncharacterized protein</fullName>
    </submittedName>
</protein>
<dbReference type="Proteomes" id="UP000412028">
    <property type="component" value="Unassembled WGS sequence"/>
</dbReference>
<evidence type="ECO:0000313" key="2">
    <source>
        <dbReference type="EMBL" id="KAA8831619.1"/>
    </source>
</evidence>
<accession>A0A5M9ZVX3</accession>
<dbReference type="EMBL" id="RZUI01000002">
    <property type="protein sequence ID" value="KAA8831619.1"/>
    <property type="molecule type" value="Genomic_DNA"/>
</dbReference>
<dbReference type="RefSeq" id="WP_150380792.1">
    <property type="nucleotide sequence ID" value="NZ_RZUI01000002.1"/>
</dbReference>
<comment type="caution">
    <text evidence="2">The sequence shown here is derived from an EMBL/GenBank/DDBJ whole genome shotgun (WGS) entry which is preliminary data.</text>
</comment>
<name>A0A5M9ZVX3_9BIFI</name>
<feature type="region of interest" description="Disordered" evidence="1">
    <location>
        <begin position="71"/>
        <end position="91"/>
    </location>
</feature>
<proteinExistence type="predicted"/>
<feature type="compositionally biased region" description="Acidic residues" evidence="1">
    <location>
        <begin position="76"/>
        <end position="91"/>
    </location>
</feature>
<evidence type="ECO:0000313" key="3">
    <source>
        <dbReference type="Proteomes" id="UP000412028"/>
    </source>
</evidence>
<reference evidence="2 3" key="1">
    <citation type="journal article" date="2019" name="Syst. Appl. Microbiol.">
        <title>Characterization of Bifidobacterium species in feaces of the Egyptian fruit bat: Description of B. vespertilionis sp. nov. and B. rousetti sp. nov.</title>
        <authorList>
            <person name="Modesto M."/>
            <person name="Satti M."/>
            <person name="Watanabe K."/>
            <person name="Puglisi E."/>
            <person name="Morelli L."/>
            <person name="Huang C.-H."/>
            <person name="Liou J.-S."/>
            <person name="Miyashita M."/>
            <person name="Tamura T."/>
            <person name="Saito S."/>
            <person name="Mori K."/>
            <person name="Huang L."/>
            <person name="Sciavilla P."/>
            <person name="Sandri C."/>
            <person name="Spiezio C."/>
            <person name="Vitali F."/>
            <person name="Cavalieri D."/>
            <person name="Perpetuini G."/>
            <person name="Tofalo R."/>
            <person name="Bonetti A."/>
            <person name="Arita M."/>
            <person name="Mattarelli P."/>
        </authorList>
    </citation>
    <scope>NUCLEOTIDE SEQUENCE [LARGE SCALE GENOMIC DNA]</scope>
    <source>
        <strain evidence="2 3">RST7</strain>
    </source>
</reference>
<dbReference type="AlphaFoldDB" id="A0A5M9ZVX3"/>
<evidence type="ECO:0000256" key="1">
    <source>
        <dbReference type="SAM" id="MobiDB-lite"/>
    </source>
</evidence>
<sequence>MPRIIGYYPLHMQLTTDDNKQLARIRVDVPLKAGDVRQSSQKGVHVPPHVCMSPPRLEYAIQAFRHAFSTYPGPDDWGDDETGDDETGDTV</sequence>
<gene>
    <name evidence="2" type="ORF">EMO89_02520</name>
</gene>